<dbReference type="OrthoDB" id="1739609at2759"/>
<organism evidence="1 2">
    <name type="scientific">Striga asiatica</name>
    <name type="common">Asiatic witchweed</name>
    <name type="synonym">Buchnera asiatica</name>
    <dbReference type="NCBI Taxonomy" id="4170"/>
    <lineage>
        <taxon>Eukaryota</taxon>
        <taxon>Viridiplantae</taxon>
        <taxon>Streptophyta</taxon>
        <taxon>Embryophyta</taxon>
        <taxon>Tracheophyta</taxon>
        <taxon>Spermatophyta</taxon>
        <taxon>Magnoliopsida</taxon>
        <taxon>eudicotyledons</taxon>
        <taxon>Gunneridae</taxon>
        <taxon>Pentapetalae</taxon>
        <taxon>asterids</taxon>
        <taxon>lamiids</taxon>
        <taxon>Lamiales</taxon>
        <taxon>Orobanchaceae</taxon>
        <taxon>Buchnereae</taxon>
        <taxon>Striga</taxon>
    </lineage>
</organism>
<evidence type="ECO:0000313" key="1">
    <source>
        <dbReference type="EMBL" id="GER27842.1"/>
    </source>
</evidence>
<proteinExistence type="predicted"/>
<dbReference type="Proteomes" id="UP000325081">
    <property type="component" value="Unassembled WGS sequence"/>
</dbReference>
<reference evidence="2" key="1">
    <citation type="journal article" date="2019" name="Curr. Biol.">
        <title>Genome Sequence of Striga asiatica Provides Insight into the Evolution of Plant Parasitism.</title>
        <authorList>
            <person name="Yoshida S."/>
            <person name="Kim S."/>
            <person name="Wafula E.K."/>
            <person name="Tanskanen J."/>
            <person name="Kim Y.M."/>
            <person name="Honaas L."/>
            <person name="Yang Z."/>
            <person name="Spallek T."/>
            <person name="Conn C.E."/>
            <person name="Ichihashi Y."/>
            <person name="Cheong K."/>
            <person name="Cui S."/>
            <person name="Der J.P."/>
            <person name="Gundlach H."/>
            <person name="Jiao Y."/>
            <person name="Hori C."/>
            <person name="Ishida J.K."/>
            <person name="Kasahara H."/>
            <person name="Kiba T."/>
            <person name="Kim M.S."/>
            <person name="Koo N."/>
            <person name="Laohavisit A."/>
            <person name="Lee Y.H."/>
            <person name="Lumba S."/>
            <person name="McCourt P."/>
            <person name="Mortimer J.C."/>
            <person name="Mutuku J.M."/>
            <person name="Nomura T."/>
            <person name="Sasaki-Sekimoto Y."/>
            <person name="Seto Y."/>
            <person name="Wang Y."/>
            <person name="Wakatake T."/>
            <person name="Sakakibara H."/>
            <person name="Demura T."/>
            <person name="Yamaguchi S."/>
            <person name="Yoneyama K."/>
            <person name="Manabe R.I."/>
            <person name="Nelson D.C."/>
            <person name="Schulman A.H."/>
            <person name="Timko M.P."/>
            <person name="dePamphilis C.W."/>
            <person name="Choi D."/>
            <person name="Shirasu K."/>
        </authorList>
    </citation>
    <scope>NUCLEOTIDE SEQUENCE [LARGE SCALE GENOMIC DNA]</scope>
    <source>
        <strain evidence="2">cv. UVA1</strain>
    </source>
</reference>
<protein>
    <submittedName>
        <fullName evidence="1">DECREASED DNA METHYLATION 1 family protein</fullName>
    </submittedName>
</protein>
<dbReference type="AlphaFoldDB" id="A0A5A7P504"/>
<accession>A0A5A7P504</accession>
<gene>
    <name evidence="1" type="ORF">STAS_03583</name>
</gene>
<dbReference type="EMBL" id="BKCP01002224">
    <property type="protein sequence ID" value="GER27842.1"/>
    <property type="molecule type" value="Genomic_DNA"/>
</dbReference>
<sequence length="181" mass="21026">MADRERSATTIRTNPSRALVIRKLFEHARLRYAAAKPHQIYAIRQDLLSPRRFYQGNVGEQSKKVAFDEIDGLIRQCSGSLFGRLKRLGDWRNKICLTFALIFLLSLLWEPLLNEIQCTDLDEILTQIQLHSQLLLEKMDDISKNGRKVDEKAVKEVKMGRGSKTKAVIYCWEYLENLKMD</sequence>
<name>A0A5A7P504_STRAF</name>
<evidence type="ECO:0000313" key="2">
    <source>
        <dbReference type="Proteomes" id="UP000325081"/>
    </source>
</evidence>
<comment type="caution">
    <text evidence="1">The sequence shown here is derived from an EMBL/GenBank/DDBJ whole genome shotgun (WGS) entry which is preliminary data.</text>
</comment>
<keyword evidence="2" id="KW-1185">Reference proteome</keyword>